<name>A2SU55_METLZ</name>
<organism evidence="1 2">
    <name type="scientific">Methanocorpusculum labreanum (strain ATCC 43576 / DSM 4855 / Z)</name>
    <dbReference type="NCBI Taxonomy" id="410358"/>
    <lineage>
        <taxon>Archaea</taxon>
        <taxon>Methanobacteriati</taxon>
        <taxon>Methanobacteriota</taxon>
        <taxon>Stenosarchaea group</taxon>
        <taxon>Methanomicrobia</taxon>
        <taxon>Methanomicrobiales</taxon>
        <taxon>Methanocorpusculaceae</taxon>
        <taxon>Methanocorpusculum</taxon>
    </lineage>
</organism>
<dbReference type="GeneID" id="4796184"/>
<dbReference type="AlphaFoldDB" id="A2SU55"/>
<dbReference type="Proteomes" id="UP000000365">
    <property type="component" value="Chromosome"/>
</dbReference>
<reference evidence="1 2" key="1">
    <citation type="journal article" date="2009" name="Stand. Genomic Sci.">
        <title>Complete genome sequence of Methanocorpusculum labreanum type strain Z.</title>
        <authorList>
            <person name="Anderson I.J."/>
            <person name="Sieprawska-Lupa M."/>
            <person name="Goltsman E."/>
            <person name="Lapidus A."/>
            <person name="Copeland A."/>
            <person name="Glavina Del Rio T."/>
            <person name="Tice H."/>
            <person name="Dalin E."/>
            <person name="Barry K."/>
            <person name="Pitluck S."/>
            <person name="Hauser L."/>
            <person name="Land M."/>
            <person name="Lucas S."/>
            <person name="Richardson P."/>
            <person name="Whitman W.B."/>
            <person name="Kyrpides N.C."/>
        </authorList>
    </citation>
    <scope>NUCLEOTIDE SEQUENCE [LARGE SCALE GENOMIC DNA]</scope>
    <source>
        <strain evidence="2">ATCC 43576 / DSM 4855 / Z</strain>
    </source>
</reference>
<sequence>MDTADVIARLSAEDLDQRHEAVMDLAALGKEDPDRIIPEIIDALKTGSMNLRWYLGRTLIRIGPSVIPFLVAASERETDMSVQKYYGAVFAVFGPEAVSTLVDLFSSKNPTTRGMAAAALEKIGDPSLPSLREAAKSQDVTVKSCAILTLAKFQIYDY</sequence>
<dbReference type="SMART" id="SM00567">
    <property type="entry name" value="EZ_HEAT"/>
    <property type="match status" value="3"/>
</dbReference>
<dbReference type="KEGG" id="mla:Mlab_1700"/>
<gene>
    <name evidence="1" type="ordered locus">Mlab_1700</name>
</gene>
<dbReference type="EMBL" id="CP000559">
    <property type="protein sequence ID" value="ABN07861.1"/>
    <property type="molecule type" value="Genomic_DNA"/>
</dbReference>
<evidence type="ECO:0000313" key="1">
    <source>
        <dbReference type="EMBL" id="ABN07861.1"/>
    </source>
</evidence>
<keyword evidence="2" id="KW-1185">Reference proteome</keyword>
<dbReference type="InterPro" id="IPR004155">
    <property type="entry name" value="PBS_lyase_HEAT"/>
</dbReference>
<keyword evidence="1" id="KW-0456">Lyase</keyword>
<dbReference type="RefSeq" id="WP_011834064.1">
    <property type="nucleotide sequence ID" value="NC_008942.1"/>
</dbReference>
<dbReference type="STRING" id="410358.Mlab_1700"/>
<dbReference type="GO" id="GO:0016829">
    <property type="term" value="F:lyase activity"/>
    <property type="evidence" value="ECO:0007669"/>
    <property type="project" value="UniProtKB-KW"/>
</dbReference>
<dbReference type="OrthoDB" id="10495at2157"/>
<dbReference type="HOGENOM" id="CLU_101012_1_1_2"/>
<dbReference type="InterPro" id="IPR011989">
    <property type="entry name" value="ARM-like"/>
</dbReference>
<accession>A2SU55</accession>
<protein>
    <submittedName>
        <fullName evidence="1">PBS lyase HEAT domain protein repeat-containing protein</fullName>
    </submittedName>
</protein>
<evidence type="ECO:0000313" key="2">
    <source>
        <dbReference type="Proteomes" id="UP000000365"/>
    </source>
</evidence>
<proteinExistence type="predicted"/>
<dbReference type="Pfam" id="PF13646">
    <property type="entry name" value="HEAT_2"/>
    <property type="match status" value="1"/>
</dbReference>
<dbReference type="Gene3D" id="1.25.10.10">
    <property type="entry name" value="Leucine-rich Repeat Variant"/>
    <property type="match status" value="1"/>
</dbReference>
<dbReference type="eggNOG" id="arCOG07476">
    <property type="taxonomic scope" value="Archaea"/>
</dbReference>
<dbReference type="InterPro" id="IPR016024">
    <property type="entry name" value="ARM-type_fold"/>
</dbReference>
<dbReference type="SUPFAM" id="SSF48371">
    <property type="entry name" value="ARM repeat"/>
    <property type="match status" value="1"/>
</dbReference>